<evidence type="ECO:0000256" key="2">
    <source>
        <dbReference type="ARBA" id="ARBA00022723"/>
    </source>
</evidence>
<evidence type="ECO:0000256" key="7">
    <source>
        <dbReference type="ARBA" id="ARBA00023242"/>
    </source>
</evidence>
<dbReference type="PANTHER" id="PTHR24392">
    <property type="entry name" value="ZINC FINGER PROTEIN"/>
    <property type="match status" value="1"/>
</dbReference>
<dbReference type="Gene3D" id="3.30.160.60">
    <property type="entry name" value="Classic Zinc Finger"/>
    <property type="match status" value="2"/>
</dbReference>
<dbReference type="SUPFAM" id="SSF57667">
    <property type="entry name" value="beta-beta-alpha zinc fingers"/>
    <property type="match status" value="2"/>
</dbReference>
<dbReference type="EMBL" id="OV725077">
    <property type="protein sequence ID" value="CAH1392129.1"/>
    <property type="molecule type" value="Genomic_DNA"/>
</dbReference>
<evidence type="ECO:0000256" key="5">
    <source>
        <dbReference type="ARBA" id="ARBA00022833"/>
    </source>
</evidence>
<dbReference type="Proteomes" id="UP001152798">
    <property type="component" value="Chromosome 1"/>
</dbReference>
<comment type="subcellular location">
    <subcellularLocation>
        <location evidence="1">Nucleus</location>
    </subcellularLocation>
</comment>
<evidence type="ECO:0000256" key="4">
    <source>
        <dbReference type="ARBA" id="ARBA00022771"/>
    </source>
</evidence>
<evidence type="ECO:0000256" key="6">
    <source>
        <dbReference type="ARBA" id="ARBA00023125"/>
    </source>
</evidence>
<feature type="domain" description="C2H2-type" evidence="9">
    <location>
        <begin position="55"/>
        <end position="83"/>
    </location>
</feature>
<sequence>MDKKVINTTQESTNELIKINNSWFYKCEQCDHMAVTKSLLKIHAMLTHCDDDTPFLCSSCSYRATTRANLRRHEAVAHSEGNRSRLRSCPLCEYSSLRVTALRTHIKEVHLKEKPHQCGECPFRCSRTTDLKRHLVACHEKKGAYQCTKCNYSTSTGSSFSKHCRNYH</sequence>
<dbReference type="GO" id="GO:0008270">
    <property type="term" value="F:zinc ion binding"/>
    <property type="evidence" value="ECO:0007669"/>
    <property type="project" value="UniProtKB-KW"/>
</dbReference>
<accession>A0A9P0GY62</accession>
<proteinExistence type="predicted"/>
<gene>
    <name evidence="10" type="ORF">NEZAVI_LOCUS3006</name>
</gene>
<keyword evidence="2" id="KW-0479">Metal-binding</keyword>
<evidence type="ECO:0000256" key="1">
    <source>
        <dbReference type="ARBA" id="ARBA00004123"/>
    </source>
</evidence>
<dbReference type="PROSITE" id="PS00028">
    <property type="entry name" value="ZINC_FINGER_C2H2_1"/>
    <property type="match status" value="1"/>
</dbReference>
<dbReference type="SMART" id="SM00355">
    <property type="entry name" value="ZnF_C2H2"/>
    <property type="match status" value="5"/>
</dbReference>
<feature type="domain" description="C2H2-type" evidence="9">
    <location>
        <begin position="145"/>
        <end position="168"/>
    </location>
</feature>
<dbReference type="GO" id="GO:0003677">
    <property type="term" value="F:DNA binding"/>
    <property type="evidence" value="ECO:0007669"/>
    <property type="project" value="UniProtKB-KW"/>
</dbReference>
<evidence type="ECO:0000313" key="11">
    <source>
        <dbReference type="Proteomes" id="UP001152798"/>
    </source>
</evidence>
<keyword evidence="6" id="KW-0238">DNA-binding</keyword>
<dbReference type="OrthoDB" id="3437960at2759"/>
<keyword evidence="11" id="KW-1185">Reference proteome</keyword>
<name>A0A9P0GY62_NEZVI</name>
<evidence type="ECO:0000259" key="9">
    <source>
        <dbReference type="PROSITE" id="PS50157"/>
    </source>
</evidence>
<feature type="domain" description="C2H2-type" evidence="9">
    <location>
        <begin position="87"/>
        <end position="115"/>
    </location>
</feature>
<dbReference type="AlphaFoldDB" id="A0A9P0GY62"/>
<dbReference type="PROSITE" id="PS50157">
    <property type="entry name" value="ZINC_FINGER_C2H2_2"/>
    <property type="match status" value="4"/>
</dbReference>
<dbReference type="GO" id="GO:0005634">
    <property type="term" value="C:nucleus"/>
    <property type="evidence" value="ECO:0007669"/>
    <property type="project" value="UniProtKB-SubCell"/>
</dbReference>
<keyword evidence="4 8" id="KW-0863">Zinc-finger</keyword>
<dbReference type="InterPro" id="IPR036236">
    <property type="entry name" value="Znf_C2H2_sf"/>
</dbReference>
<evidence type="ECO:0000256" key="3">
    <source>
        <dbReference type="ARBA" id="ARBA00022737"/>
    </source>
</evidence>
<evidence type="ECO:0000256" key="8">
    <source>
        <dbReference type="PROSITE-ProRule" id="PRU00042"/>
    </source>
</evidence>
<dbReference type="InterPro" id="IPR013087">
    <property type="entry name" value="Znf_C2H2_type"/>
</dbReference>
<reference evidence="10" key="1">
    <citation type="submission" date="2022-01" db="EMBL/GenBank/DDBJ databases">
        <authorList>
            <person name="King R."/>
        </authorList>
    </citation>
    <scope>NUCLEOTIDE SEQUENCE</scope>
</reference>
<feature type="domain" description="C2H2-type" evidence="9">
    <location>
        <begin position="25"/>
        <end position="53"/>
    </location>
</feature>
<evidence type="ECO:0000313" key="10">
    <source>
        <dbReference type="EMBL" id="CAH1392129.1"/>
    </source>
</evidence>
<dbReference type="PANTHER" id="PTHR24392:SF56">
    <property type="entry name" value="ZINC FINGER PROTEIN 510"/>
    <property type="match status" value="1"/>
</dbReference>
<organism evidence="10 11">
    <name type="scientific">Nezara viridula</name>
    <name type="common">Southern green stink bug</name>
    <name type="synonym">Cimex viridulus</name>
    <dbReference type="NCBI Taxonomy" id="85310"/>
    <lineage>
        <taxon>Eukaryota</taxon>
        <taxon>Metazoa</taxon>
        <taxon>Ecdysozoa</taxon>
        <taxon>Arthropoda</taxon>
        <taxon>Hexapoda</taxon>
        <taxon>Insecta</taxon>
        <taxon>Pterygota</taxon>
        <taxon>Neoptera</taxon>
        <taxon>Paraneoptera</taxon>
        <taxon>Hemiptera</taxon>
        <taxon>Heteroptera</taxon>
        <taxon>Panheteroptera</taxon>
        <taxon>Pentatomomorpha</taxon>
        <taxon>Pentatomoidea</taxon>
        <taxon>Pentatomidae</taxon>
        <taxon>Pentatominae</taxon>
        <taxon>Nezara</taxon>
    </lineage>
</organism>
<protein>
    <recommendedName>
        <fullName evidence="9">C2H2-type domain-containing protein</fullName>
    </recommendedName>
</protein>
<keyword evidence="3" id="KW-0677">Repeat</keyword>
<keyword evidence="5" id="KW-0862">Zinc</keyword>
<keyword evidence="7" id="KW-0539">Nucleus</keyword>